<evidence type="ECO:0000313" key="1">
    <source>
        <dbReference type="EMBL" id="PIR37925.1"/>
    </source>
</evidence>
<name>A0A2H0QWE3_9BACT</name>
<sequence>MKHFKVTGTIKVFQMEAAWFYIDVPLIKVPKTERRGWGSVPIMATVGKTTWRTSIFPMKKDYYFIPLKKSVRKKEDMFEGDIITISYSVAQ</sequence>
<evidence type="ECO:0000313" key="2">
    <source>
        <dbReference type="Proteomes" id="UP000231333"/>
    </source>
</evidence>
<organism evidence="1 2">
    <name type="scientific">Candidatus Zambryskibacteria bacterium CG10_big_fil_rev_8_21_14_0_10_42_12</name>
    <dbReference type="NCBI Taxonomy" id="1975115"/>
    <lineage>
        <taxon>Bacteria</taxon>
        <taxon>Candidatus Zambryskiibacteriota</taxon>
    </lineage>
</organism>
<dbReference type="SUPFAM" id="SSF141694">
    <property type="entry name" value="AF2212/PG0164-like"/>
    <property type="match status" value="1"/>
</dbReference>
<dbReference type="InterPro" id="IPR015018">
    <property type="entry name" value="DUF1905"/>
</dbReference>
<accession>A0A2H0QWE3</accession>
<dbReference type="Gene3D" id="2.40.30.100">
    <property type="entry name" value="AF2212/PG0164-like"/>
    <property type="match status" value="1"/>
</dbReference>
<dbReference type="EMBL" id="PCXL01000013">
    <property type="protein sequence ID" value="PIR37925.1"/>
    <property type="molecule type" value="Genomic_DNA"/>
</dbReference>
<evidence type="ECO:0008006" key="3">
    <source>
        <dbReference type="Google" id="ProtNLM"/>
    </source>
</evidence>
<proteinExistence type="predicted"/>
<dbReference type="AlphaFoldDB" id="A0A2H0QWE3"/>
<dbReference type="Pfam" id="PF08922">
    <property type="entry name" value="DUF1905"/>
    <property type="match status" value="1"/>
</dbReference>
<reference evidence="1 2" key="1">
    <citation type="submission" date="2017-09" db="EMBL/GenBank/DDBJ databases">
        <title>Depth-based differentiation of microbial function through sediment-hosted aquifers and enrichment of novel symbionts in the deep terrestrial subsurface.</title>
        <authorList>
            <person name="Probst A.J."/>
            <person name="Ladd B."/>
            <person name="Jarett J.K."/>
            <person name="Geller-Mcgrath D.E."/>
            <person name="Sieber C.M."/>
            <person name="Emerson J.B."/>
            <person name="Anantharaman K."/>
            <person name="Thomas B.C."/>
            <person name="Malmstrom R."/>
            <person name="Stieglmeier M."/>
            <person name="Klingl A."/>
            <person name="Woyke T."/>
            <person name="Ryan C.M."/>
            <person name="Banfield J.F."/>
        </authorList>
    </citation>
    <scope>NUCLEOTIDE SEQUENCE [LARGE SCALE GENOMIC DNA]</scope>
    <source>
        <strain evidence="1">CG10_big_fil_rev_8_21_14_0_10_42_12</strain>
    </source>
</reference>
<comment type="caution">
    <text evidence="1">The sequence shown here is derived from an EMBL/GenBank/DDBJ whole genome shotgun (WGS) entry which is preliminary data.</text>
</comment>
<dbReference type="InterPro" id="IPR037079">
    <property type="entry name" value="AF2212/PG0164-like_sf"/>
</dbReference>
<gene>
    <name evidence="1" type="ORF">COV34_02450</name>
</gene>
<protein>
    <recommendedName>
        <fullName evidence="3">DUF1905 domain-containing protein</fullName>
    </recommendedName>
</protein>
<dbReference type="Proteomes" id="UP000231333">
    <property type="component" value="Unassembled WGS sequence"/>
</dbReference>